<comment type="caution">
    <text evidence="2">The sequence shown here is derived from an EMBL/GenBank/DDBJ whole genome shotgun (WGS) entry which is preliminary data.</text>
</comment>
<dbReference type="Proteomes" id="UP001196870">
    <property type="component" value="Unassembled WGS sequence"/>
</dbReference>
<evidence type="ECO:0000313" key="3">
    <source>
        <dbReference type="Proteomes" id="UP001196870"/>
    </source>
</evidence>
<dbReference type="SUPFAM" id="SSF53335">
    <property type="entry name" value="S-adenosyl-L-methionine-dependent methyltransferases"/>
    <property type="match status" value="1"/>
</dbReference>
<dbReference type="GO" id="GO:0008168">
    <property type="term" value="F:methyltransferase activity"/>
    <property type="evidence" value="ECO:0007669"/>
    <property type="project" value="UniProtKB-KW"/>
</dbReference>
<dbReference type="EMBL" id="JAAGBB010000031">
    <property type="protein sequence ID" value="MBR0667186.1"/>
    <property type="molecule type" value="Genomic_DNA"/>
</dbReference>
<dbReference type="GO" id="GO:0032259">
    <property type="term" value="P:methylation"/>
    <property type="evidence" value="ECO:0007669"/>
    <property type="project" value="UniProtKB-KW"/>
</dbReference>
<evidence type="ECO:0000259" key="1">
    <source>
        <dbReference type="Pfam" id="PF08241"/>
    </source>
</evidence>
<dbReference type="Pfam" id="PF08241">
    <property type="entry name" value="Methyltransf_11"/>
    <property type="match status" value="1"/>
</dbReference>
<dbReference type="Gene3D" id="3.40.50.150">
    <property type="entry name" value="Vaccinia Virus protein VP39"/>
    <property type="match status" value="1"/>
</dbReference>
<keyword evidence="3" id="KW-1185">Reference proteome</keyword>
<keyword evidence="2" id="KW-0489">Methyltransferase</keyword>
<reference evidence="3" key="1">
    <citation type="journal article" date="2021" name="Syst. Appl. Microbiol.">
        <title>Roseomonas hellenica sp. nov., isolated from roots of wild-growing Alkanna tinctoria.</title>
        <authorList>
            <person name="Rat A."/>
            <person name="Naranjo H.D."/>
            <person name="Lebbe L."/>
            <person name="Cnockaert M."/>
            <person name="Krigas N."/>
            <person name="Grigoriadou K."/>
            <person name="Maloupa E."/>
            <person name="Willems A."/>
        </authorList>
    </citation>
    <scope>NUCLEOTIDE SEQUENCE [LARGE SCALE GENOMIC DNA]</scope>
    <source>
        <strain evidence="3">LMG 31523</strain>
    </source>
</reference>
<evidence type="ECO:0000313" key="2">
    <source>
        <dbReference type="EMBL" id="MBR0667186.1"/>
    </source>
</evidence>
<name>A0ABS5F3T2_9PROT</name>
<organism evidence="2 3">
    <name type="scientific">Plastoroseomonas hellenica</name>
    <dbReference type="NCBI Taxonomy" id="2687306"/>
    <lineage>
        <taxon>Bacteria</taxon>
        <taxon>Pseudomonadati</taxon>
        <taxon>Pseudomonadota</taxon>
        <taxon>Alphaproteobacteria</taxon>
        <taxon>Acetobacterales</taxon>
        <taxon>Acetobacteraceae</taxon>
        <taxon>Plastoroseomonas</taxon>
    </lineage>
</organism>
<proteinExistence type="predicted"/>
<dbReference type="InterPro" id="IPR029063">
    <property type="entry name" value="SAM-dependent_MTases_sf"/>
</dbReference>
<gene>
    <name evidence="2" type="ORF">GXW71_22695</name>
</gene>
<feature type="domain" description="Methyltransferase type 11" evidence="1">
    <location>
        <begin position="152"/>
        <end position="199"/>
    </location>
</feature>
<keyword evidence="2" id="KW-0808">Transferase</keyword>
<sequence>MSVGFESVRLASEAAFRAMAAPLAETFLVRQQRQLDLAQSGHAIHYWGFCAFCGDRARFTCDWHAAFSHPDGRQEPNWRERLVCDRCGLNNRLRAALHFMQARAGLQRSSLIYLTEQATPFYAAMRQRSDCLVGSEFLRDGTPPGGHNVGGLRHEDVTALSFSDGIFDLVGCFEVLEHVHDYRAGLRELRRVLRPGGHLTASFPFRMDLSETLVRARIDAAGEVEHLAEPEYHGDPLREGGILCFRHFGWDILDAMRMAGFSEAACHLYWSWDLGYLGDPQCLFHAVR</sequence>
<dbReference type="RefSeq" id="WP_246526794.1">
    <property type="nucleotide sequence ID" value="NZ_JAAGBB010000031.1"/>
</dbReference>
<accession>A0ABS5F3T2</accession>
<protein>
    <submittedName>
        <fullName evidence="2">Class I SAM-dependent methyltransferase</fullName>
    </submittedName>
</protein>
<dbReference type="InterPro" id="IPR013216">
    <property type="entry name" value="Methyltransf_11"/>
</dbReference>
<dbReference type="CDD" id="cd02440">
    <property type="entry name" value="AdoMet_MTases"/>
    <property type="match status" value="1"/>
</dbReference>